<feature type="compositionally biased region" description="Low complexity" evidence="2">
    <location>
        <begin position="568"/>
        <end position="587"/>
    </location>
</feature>
<dbReference type="STRING" id="264951.A0A443I797"/>
<dbReference type="AlphaFoldDB" id="A0A443I797"/>
<comment type="caution">
    <text evidence="4">The sequence shown here is derived from an EMBL/GenBank/DDBJ whole genome shotgun (WGS) entry which is preliminary data.</text>
</comment>
<dbReference type="GO" id="GO:0005783">
    <property type="term" value="C:endoplasmic reticulum"/>
    <property type="evidence" value="ECO:0007669"/>
    <property type="project" value="TreeGrafter"/>
</dbReference>
<evidence type="ECO:0000256" key="2">
    <source>
        <dbReference type="SAM" id="MobiDB-lite"/>
    </source>
</evidence>
<proteinExistence type="predicted"/>
<sequence length="673" mass="75785">MSYAYMHGAGGLSYNREPTLKDDFPILATLDRVRDPQLWIGLRNRALSYVYRVDGDVRRRGGYTHEAWRIAKQAINLRNGLILLWAFTLLWGERTIFRESLESCAWGGWEKWPQDATPHHVAFIADPQLVDPHTYPGRPWPLSTLTVKYTDQYLRRVYWAMQKTLLPDSVVFLGDLFDGGREWATRTSSSPDERYKGYGDKFWLKEYDRFGRIFFDHFNDGGSRTVANPWGRKLIASMPGNHDLGFGTGIQDPVRKRFQAYFGEGNRVDVIGNHSFVSVNTVSLSAMDQPDPETGSSGAGAGDGVSPNSFIWRDTQDFLDNVQEYKARREADELRSWKNQLEGVLFTPGVHDVLEPTVHEKDPVEAPGFPTILLTHVPLYRRPATPCGPLRERYPPVSTDPLPQEDEGNSIKVAGGYQYQNVLTETISKDLISKVGPGIAHIYSGDDHDYCEIAHREFSGSPKEITVKSLSWAMGVRRPGFLMTSLWNPVDPDTGKPPGTGSSQTVQNHLCLLPDQLGIFIRYGCLLAFTLIVLIARSVTVSFYAPAASTGLEPSLPLSEPRRYEQAPSKYPYSSTSSSATSSPGYTDARLSSRGSVSLIQYAKNAHDDDISSSNERYRAWTENGDDVRWKSKASTFARQQQQPRTIIGEFIASVKYVARVVLAFYFYLIWTW</sequence>
<dbReference type="GO" id="GO:0006506">
    <property type="term" value="P:GPI anchor biosynthetic process"/>
    <property type="evidence" value="ECO:0007669"/>
    <property type="project" value="InterPro"/>
</dbReference>
<dbReference type="GO" id="GO:0016020">
    <property type="term" value="C:membrane"/>
    <property type="evidence" value="ECO:0007669"/>
    <property type="project" value="GOC"/>
</dbReference>
<organism evidence="4 5">
    <name type="scientific">Byssochlamys spectabilis</name>
    <name type="common">Paecilomyces variotii</name>
    <dbReference type="NCBI Taxonomy" id="264951"/>
    <lineage>
        <taxon>Eukaryota</taxon>
        <taxon>Fungi</taxon>
        <taxon>Dikarya</taxon>
        <taxon>Ascomycota</taxon>
        <taxon>Pezizomycotina</taxon>
        <taxon>Eurotiomycetes</taxon>
        <taxon>Eurotiomycetidae</taxon>
        <taxon>Eurotiales</taxon>
        <taxon>Thermoascaceae</taxon>
        <taxon>Paecilomyces</taxon>
    </lineage>
</organism>
<dbReference type="PANTHER" id="PTHR13315">
    <property type="entry name" value="METALLO PHOSPHOESTERASE RELATED"/>
    <property type="match status" value="1"/>
</dbReference>
<dbReference type="GeneID" id="39598882"/>
<dbReference type="InterPro" id="IPR033308">
    <property type="entry name" value="PGAP5/Cdc1/Ted1"/>
</dbReference>
<dbReference type="InterPro" id="IPR029052">
    <property type="entry name" value="Metallo-depent_PP-like"/>
</dbReference>
<gene>
    <name evidence="4" type="ORF">C8Q69DRAFT_453169</name>
</gene>
<feature type="transmembrane region" description="Helical" evidence="3">
    <location>
        <begin position="647"/>
        <end position="671"/>
    </location>
</feature>
<reference evidence="4 5" key="1">
    <citation type="journal article" date="2018" name="Front. Microbiol.">
        <title>Genomic and genetic insights into a cosmopolitan fungus, Paecilomyces variotii (Eurotiales).</title>
        <authorList>
            <person name="Urquhart A.S."/>
            <person name="Mondo S.J."/>
            <person name="Makela M.R."/>
            <person name="Hane J.K."/>
            <person name="Wiebenga A."/>
            <person name="He G."/>
            <person name="Mihaltcheva S."/>
            <person name="Pangilinan J."/>
            <person name="Lipzen A."/>
            <person name="Barry K."/>
            <person name="de Vries R.P."/>
            <person name="Grigoriev I.V."/>
            <person name="Idnurm A."/>
        </authorList>
    </citation>
    <scope>NUCLEOTIDE SEQUENCE [LARGE SCALE GENOMIC DNA]</scope>
    <source>
        <strain evidence="4 5">CBS 101075</strain>
    </source>
</reference>
<evidence type="ECO:0000256" key="3">
    <source>
        <dbReference type="SAM" id="Phobius"/>
    </source>
</evidence>
<dbReference type="EMBL" id="RCNU01000001">
    <property type="protein sequence ID" value="RWQ99964.1"/>
    <property type="molecule type" value="Genomic_DNA"/>
</dbReference>
<keyword evidence="3" id="KW-1133">Transmembrane helix</keyword>
<keyword evidence="3" id="KW-0812">Transmembrane</keyword>
<feature type="transmembrane region" description="Helical" evidence="3">
    <location>
        <begin position="517"/>
        <end position="536"/>
    </location>
</feature>
<dbReference type="Proteomes" id="UP000283841">
    <property type="component" value="Unassembled WGS sequence"/>
</dbReference>
<dbReference type="RefSeq" id="XP_028489609.1">
    <property type="nucleotide sequence ID" value="XM_028629605.1"/>
</dbReference>
<evidence type="ECO:0000313" key="5">
    <source>
        <dbReference type="Proteomes" id="UP000283841"/>
    </source>
</evidence>
<dbReference type="PANTHER" id="PTHR13315:SF4">
    <property type="entry name" value="METALLOPHOSPHOESTERASE, ISOFORM E"/>
    <property type="match status" value="1"/>
</dbReference>
<dbReference type="VEuPathDB" id="FungiDB:C8Q69DRAFT_453169"/>
<evidence type="ECO:0000256" key="1">
    <source>
        <dbReference type="ARBA" id="ARBA00023136"/>
    </source>
</evidence>
<feature type="region of interest" description="Disordered" evidence="2">
    <location>
        <begin position="555"/>
        <end position="588"/>
    </location>
</feature>
<keyword evidence="1 3" id="KW-0472">Membrane</keyword>
<keyword evidence="5" id="KW-1185">Reference proteome</keyword>
<accession>A0A443I797</accession>
<dbReference type="SUPFAM" id="SSF56300">
    <property type="entry name" value="Metallo-dependent phosphatases"/>
    <property type="match status" value="1"/>
</dbReference>
<name>A0A443I797_BYSSP</name>
<protein>
    <submittedName>
        <fullName evidence="4">Putative manganese ion homeostasis</fullName>
    </submittedName>
</protein>
<evidence type="ECO:0000313" key="4">
    <source>
        <dbReference type="EMBL" id="RWQ99964.1"/>
    </source>
</evidence>